<dbReference type="SUPFAM" id="SSF141371">
    <property type="entry name" value="PilZ domain-like"/>
    <property type="match status" value="1"/>
</dbReference>
<dbReference type="EMBL" id="JAFMPP010000001">
    <property type="protein sequence ID" value="MBO0661230.1"/>
    <property type="molecule type" value="Genomic_DNA"/>
</dbReference>
<dbReference type="Proteomes" id="UP000664122">
    <property type="component" value="Unassembled WGS sequence"/>
</dbReference>
<evidence type="ECO:0008006" key="3">
    <source>
        <dbReference type="Google" id="ProtNLM"/>
    </source>
</evidence>
<keyword evidence="2" id="KW-1185">Reference proteome</keyword>
<name>A0A939FTP7_9HYPH</name>
<evidence type="ECO:0000313" key="2">
    <source>
        <dbReference type="Proteomes" id="UP000664122"/>
    </source>
</evidence>
<comment type="caution">
    <text evidence="1">The sequence shown here is derived from an EMBL/GenBank/DDBJ whole genome shotgun (WGS) entry which is preliminary data.</text>
</comment>
<accession>A0A939FTP7</accession>
<reference evidence="1" key="1">
    <citation type="submission" date="2021-03" db="EMBL/GenBank/DDBJ databases">
        <title>Whole genome sequence of Jiella sp. CQZ9-1.</title>
        <authorList>
            <person name="Tuo L."/>
        </authorList>
    </citation>
    <scope>NUCLEOTIDE SEQUENCE</scope>
    <source>
        <strain evidence="1">CQZ9-1</strain>
    </source>
</reference>
<proteinExistence type="predicted"/>
<organism evidence="1 2">
    <name type="scientific">Jiella flava</name>
    <dbReference type="NCBI Taxonomy" id="2816857"/>
    <lineage>
        <taxon>Bacteria</taxon>
        <taxon>Pseudomonadati</taxon>
        <taxon>Pseudomonadota</taxon>
        <taxon>Alphaproteobacteria</taxon>
        <taxon>Hyphomicrobiales</taxon>
        <taxon>Aurantimonadaceae</taxon>
        <taxon>Jiella</taxon>
    </lineage>
</organism>
<dbReference type="RefSeq" id="WP_207255871.1">
    <property type="nucleotide sequence ID" value="NZ_JAFMPP010000001.1"/>
</dbReference>
<protein>
    <recommendedName>
        <fullName evidence="3">PilZ domain-containing protein</fullName>
    </recommendedName>
</protein>
<evidence type="ECO:0000313" key="1">
    <source>
        <dbReference type="EMBL" id="MBO0661230.1"/>
    </source>
</evidence>
<gene>
    <name evidence="1" type="ORF">J1C48_01465</name>
</gene>
<dbReference type="AlphaFoldDB" id="A0A939FTP7"/>
<sequence length="109" mass="12772">MGWFADDNRVYPRRRTRLRPVKIAGMSRQFLDEGTLYDLSKGGARIRRIGDRPLPRRFLLLDEVELKFWQVALVWESGREAGVRFIGSEIKPTRAETLRLTGRYYALTD</sequence>